<dbReference type="InterPro" id="IPR052563">
    <property type="entry name" value="FliK"/>
</dbReference>
<evidence type="ECO:0000313" key="3">
    <source>
        <dbReference type="EMBL" id="MBN7769611.1"/>
    </source>
</evidence>
<feature type="region of interest" description="Disordered" evidence="1">
    <location>
        <begin position="324"/>
        <end position="366"/>
    </location>
</feature>
<dbReference type="RefSeq" id="WP_206557061.1">
    <property type="nucleotide sequence ID" value="NZ_JAFKDB010000008.1"/>
</dbReference>
<keyword evidence="3" id="KW-0966">Cell projection</keyword>
<dbReference type="InterPro" id="IPR021136">
    <property type="entry name" value="Flagellar_hook_control-like_C"/>
</dbReference>
<feature type="compositionally biased region" description="Basic and acidic residues" evidence="1">
    <location>
        <begin position="25"/>
        <end position="79"/>
    </location>
</feature>
<dbReference type="Gene3D" id="3.30.750.140">
    <property type="match status" value="1"/>
</dbReference>
<organism evidence="3 4">
    <name type="scientific">Marinobacter daepoensis</name>
    <dbReference type="NCBI Taxonomy" id="262077"/>
    <lineage>
        <taxon>Bacteria</taxon>
        <taxon>Pseudomonadati</taxon>
        <taxon>Pseudomonadota</taxon>
        <taxon>Gammaproteobacteria</taxon>
        <taxon>Pseudomonadales</taxon>
        <taxon>Marinobacteraceae</taxon>
        <taxon>Marinobacter</taxon>
    </lineage>
</organism>
<comment type="caution">
    <text evidence="3">The sequence shown here is derived from an EMBL/GenBank/DDBJ whole genome shotgun (WGS) entry which is preliminary data.</text>
</comment>
<keyword evidence="3" id="KW-0282">Flagellum</keyword>
<dbReference type="EMBL" id="JAFKDB010000008">
    <property type="protein sequence ID" value="MBN7769611.1"/>
    <property type="molecule type" value="Genomic_DNA"/>
</dbReference>
<evidence type="ECO:0000256" key="1">
    <source>
        <dbReference type="SAM" id="MobiDB-lite"/>
    </source>
</evidence>
<feature type="region of interest" description="Disordered" evidence="1">
    <location>
        <begin position="1"/>
        <end position="116"/>
    </location>
</feature>
<keyword evidence="3" id="KW-0969">Cilium</keyword>
<dbReference type="InterPro" id="IPR038610">
    <property type="entry name" value="FliK-like_C_sf"/>
</dbReference>
<protein>
    <submittedName>
        <fullName evidence="3">Flagellar hook-length control protein FliK</fullName>
    </submittedName>
</protein>
<dbReference type="PANTHER" id="PTHR37533">
    <property type="entry name" value="FLAGELLAR HOOK-LENGTH CONTROL PROTEIN"/>
    <property type="match status" value="1"/>
</dbReference>
<sequence length="378" mass="39630">MQQTILPQSPASAGPQEAGGAKSSNRKDVESGENRFDELSRAERKRLENRRAEDRDQAEALSDRKAADKAEEKSDRVAREASAANGKPKPVAGKEESSSSAPTGRQGGAVEESVSEVDEALQPLTFASLQSLLNGGAEHRSLSPVFSQVPPGMNSGLPGQAQGNGAMSQVPGISLAELLVGSSATETTRPVDPASLLATPRFQAMMETATQQAAQPGKLAAEAALPLRGYATSVDVPVGQAEWGDKVMGKLSWLTARNMSVAEIHLTPPDMGPMEVKVRVQNDQASVTVHAANPVVREQLELHSHRLRDLLGEQGLSLGQFDVSDQAGQQSGGESGEAGEGDGRSSHSPAMASQDLDGDLGTTGQLDLGWQGEVDIFA</sequence>
<evidence type="ECO:0000313" key="4">
    <source>
        <dbReference type="Proteomes" id="UP000664344"/>
    </source>
</evidence>
<gene>
    <name evidence="3" type="ORF">JYP53_06810</name>
</gene>
<dbReference type="Pfam" id="PF02120">
    <property type="entry name" value="Flg_hook"/>
    <property type="match status" value="1"/>
</dbReference>
<proteinExistence type="predicted"/>
<reference evidence="3 4" key="1">
    <citation type="submission" date="2021-02" db="EMBL/GenBank/DDBJ databases">
        <title>PHA producing bacteria isolated from coastal sediment in Guangdong, Shenzhen.</title>
        <authorList>
            <person name="Zheng W."/>
            <person name="Yu S."/>
            <person name="Huang Y."/>
        </authorList>
    </citation>
    <scope>NUCLEOTIDE SEQUENCE [LARGE SCALE GENOMIC DNA]</scope>
    <source>
        <strain evidence="3 4">TN21-5</strain>
    </source>
</reference>
<name>A0ABS3BFG0_9GAMM</name>
<feature type="domain" description="Flagellar hook-length control protein-like C-terminal" evidence="2">
    <location>
        <begin position="253"/>
        <end position="331"/>
    </location>
</feature>
<accession>A0ABS3BFG0</accession>
<keyword evidence="4" id="KW-1185">Reference proteome</keyword>
<feature type="compositionally biased region" description="Polar residues" evidence="1">
    <location>
        <begin position="1"/>
        <end position="11"/>
    </location>
</feature>
<evidence type="ECO:0000259" key="2">
    <source>
        <dbReference type="Pfam" id="PF02120"/>
    </source>
</evidence>
<dbReference type="PANTHER" id="PTHR37533:SF2">
    <property type="entry name" value="FLAGELLAR HOOK-LENGTH CONTROL PROTEIN"/>
    <property type="match status" value="1"/>
</dbReference>
<dbReference type="CDD" id="cd17470">
    <property type="entry name" value="T3SS_Flik_C"/>
    <property type="match status" value="1"/>
</dbReference>
<dbReference type="Proteomes" id="UP000664344">
    <property type="component" value="Unassembled WGS sequence"/>
</dbReference>